<evidence type="ECO:0000313" key="4">
    <source>
        <dbReference type="EMBL" id="GMN53896.1"/>
    </source>
</evidence>
<comment type="caution">
    <text evidence="4">The sequence shown here is derived from an EMBL/GenBank/DDBJ whole genome shotgun (WGS) entry which is preliminary data.</text>
</comment>
<proteinExistence type="predicted"/>
<feature type="compositionally biased region" description="Low complexity" evidence="2">
    <location>
        <begin position="421"/>
        <end position="433"/>
    </location>
</feature>
<evidence type="ECO:0000256" key="1">
    <source>
        <dbReference type="SAM" id="Coils"/>
    </source>
</evidence>
<feature type="coiled-coil region" evidence="1">
    <location>
        <begin position="229"/>
        <end position="256"/>
    </location>
</feature>
<gene>
    <name evidence="4" type="ORF">TIFTF001_023026</name>
</gene>
<keyword evidence="1" id="KW-0175">Coiled coil</keyword>
<dbReference type="EMBL" id="BTGU01000048">
    <property type="protein sequence ID" value="GMN53896.1"/>
    <property type="molecule type" value="Genomic_DNA"/>
</dbReference>
<evidence type="ECO:0000259" key="3">
    <source>
        <dbReference type="Pfam" id="PF26133"/>
    </source>
</evidence>
<evidence type="ECO:0000256" key="2">
    <source>
        <dbReference type="SAM" id="MobiDB-lite"/>
    </source>
</evidence>
<name>A0AA88AWG6_FICCA</name>
<dbReference type="PANTHER" id="PTHR33018">
    <property type="entry name" value="OS10G0338966 PROTEIN-RELATED"/>
    <property type="match status" value="1"/>
</dbReference>
<reference evidence="4" key="1">
    <citation type="submission" date="2023-07" db="EMBL/GenBank/DDBJ databases">
        <title>draft genome sequence of fig (Ficus carica).</title>
        <authorList>
            <person name="Takahashi T."/>
            <person name="Nishimura K."/>
        </authorList>
    </citation>
    <scope>NUCLEOTIDE SEQUENCE</scope>
</reference>
<feature type="domain" description="DUF8039" evidence="3">
    <location>
        <begin position="300"/>
        <end position="386"/>
    </location>
</feature>
<protein>
    <recommendedName>
        <fullName evidence="3">DUF8039 domain-containing protein</fullName>
    </recommendedName>
</protein>
<dbReference type="AlphaFoldDB" id="A0AA88AWG6"/>
<organism evidence="4 5">
    <name type="scientific">Ficus carica</name>
    <name type="common">Common fig</name>
    <dbReference type="NCBI Taxonomy" id="3494"/>
    <lineage>
        <taxon>Eukaryota</taxon>
        <taxon>Viridiplantae</taxon>
        <taxon>Streptophyta</taxon>
        <taxon>Embryophyta</taxon>
        <taxon>Tracheophyta</taxon>
        <taxon>Spermatophyta</taxon>
        <taxon>Magnoliopsida</taxon>
        <taxon>eudicotyledons</taxon>
        <taxon>Gunneridae</taxon>
        <taxon>Pentapetalae</taxon>
        <taxon>rosids</taxon>
        <taxon>fabids</taxon>
        <taxon>Rosales</taxon>
        <taxon>Moraceae</taxon>
        <taxon>Ficeae</taxon>
        <taxon>Ficus</taxon>
    </lineage>
</organism>
<sequence length="452" mass="51451">MENHDEHALLDSIPMKMVNERATFMRRVHLVRTKGDGIAVSFDAKGQPLGKEGDKLQSWMGVLAREHIPIWIFDFRSDDLAPRKERVWVEVVTSFTVELSYKKQALKSCAESAKNFRYDLYQAFVRDNIDEENVWEQPPKVFEKTGQWAARHTVWLDMHVKPGGEFKNPSFKIIGDMIDFSEQETQGSFESMGTNNILTKSLGNAEHSGRTRGQSKFVKQSHYFNIVQSSRENAEVSEVKQQLVELEKTVQELCAKHGINRETIAEETIIPSVDQHNNFKASCTLNEKEVEASNPQPMPKASKECHLFLTDLINGGDVLVAIGRAYMDYVPTDIVHGIPLGEENVRVTITVPKLKRALQPIPTNKATYIEEVVGGFVAWPKRLVVLETSMSQASRGPRHVPDREAEGSKRIKKRVEKKNKQSQPEVQQQTAQQELHPFNFSEIPFELRPLAY</sequence>
<dbReference type="PANTHER" id="PTHR33018:SF34">
    <property type="entry name" value="OS02G0472350 PROTEIN"/>
    <property type="match status" value="1"/>
</dbReference>
<keyword evidence="5" id="KW-1185">Reference proteome</keyword>
<dbReference type="InterPro" id="IPR058352">
    <property type="entry name" value="DUF8039"/>
</dbReference>
<dbReference type="Pfam" id="PF26133">
    <property type="entry name" value="DUF8039"/>
    <property type="match status" value="1"/>
</dbReference>
<feature type="region of interest" description="Disordered" evidence="2">
    <location>
        <begin position="390"/>
        <end position="437"/>
    </location>
</feature>
<dbReference type="Proteomes" id="UP001187192">
    <property type="component" value="Unassembled WGS sequence"/>
</dbReference>
<evidence type="ECO:0000313" key="5">
    <source>
        <dbReference type="Proteomes" id="UP001187192"/>
    </source>
</evidence>
<accession>A0AA88AWG6</accession>
<feature type="compositionally biased region" description="Basic and acidic residues" evidence="2">
    <location>
        <begin position="399"/>
        <end position="409"/>
    </location>
</feature>